<protein>
    <submittedName>
        <fullName evidence="3">Uncharacterized protein</fullName>
    </submittedName>
</protein>
<dbReference type="GO" id="GO:0005737">
    <property type="term" value="C:cytoplasm"/>
    <property type="evidence" value="ECO:0007669"/>
    <property type="project" value="TreeGrafter"/>
</dbReference>
<evidence type="ECO:0000256" key="1">
    <source>
        <dbReference type="SAM" id="Coils"/>
    </source>
</evidence>
<feature type="compositionally biased region" description="Basic and acidic residues" evidence="2">
    <location>
        <begin position="41"/>
        <end position="55"/>
    </location>
</feature>
<evidence type="ECO:0000313" key="3">
    <source>
        <dbReference type="EMBL" id="OTN65318.1"/>
    </source>
</evidence>
<dbReference type="PANTHER" id="PTHR46348">
    <property type="entry name" value="DELETED IN LUNG AND ESOPHAGEAL CANCER PROTEIN 1"/>
    <property type="match status" value="1"/>
</dbReference>
<dbReference type="GO" id="GO:0008285">
    <property type="term" value="P:negative regulation of cell population proliferation"/>
    <property type="evidence" value="ECO:0007669"/>
    <property type="project" value="InterPro"/>
</dbReference>
<organism evidence="3 4">
    <name type="scientific">Plasmodium knowlesi</name>
    <dbReference type="NCBI Taxonomy" id="5850"/>
    <lineage>
        <taxon>Eukaryota</taxon>
        <taxon>Sar</taxon>
        <taxon>Alveolata</taxon>
        <taxon>Apicomplexa</taxon>
        <taxon>Aconoidasida</taxon>
        <taxon>Haemosporida</taxon>
        <taxon>Plasmodiidae</taxon>
        <taxon>Plasmodium</taxon>
        <taxon>Plasmodium (Plasmodium)</taxon>
    </lineage>
</organism>
<dbReference type="VEuPathDB" id="PlasmoDB:PKA1H_120049400"/>
<dbReference type="PANTHER" id="PTHR46348:SF1">
    <property type="entry name" value="DELETED IN LUNG AND ESOPHAGEAL CANCER PROTEIN 1"/>
    <property type="match status" value="1"/>
</dbReference>
<comment type="caution">
    <text evidence="3">The sequence shown here is derived from an EMBL/GenBank/DDBJ whole genome shotgun (WGS) entry which is preliminary data.</text>
</comment>
<reference evidence="3 4" key="1">
    <citation type="submission" date="2017-05" db="EMBL/GenBank/DDBJ databases">
        <title>PacBio assembly of a Plasmodium knowlesi genome sequence with Hi-C correction and manual annotation of the SICAvar gene family.</title>
        <authorList>
            <person name="Lapp S.A."/>
            <person name="Geraldo J.A."/>
            <person name="Chien J.-T."/>
            <person name="Ay F."/>
            <person name="Pakala S.B."/>
            <person name="Batugedara G."/>
            <person name="Humphrey J.C."/>
            <person name="Debarry J.D."/>
            <person name="Le Roch K.G."/>
            <person name="Galinski M.R."/>
            <person name="Kissinger J.C."/>
        </authorList>
    </citation>
    <scope>NUCLEOTIDE SEQUENCE [LARGE SCALE GENOMIC DNA]</scope>
    <source>
        <strain evidence="4">Malayan Strain Pk1 (A+)</strain>
    </source>
</reference>
<evidence type="ECO:0000313" key="4">
    <source>
        <dbReference type="Proteomes" id="UP000195012"/>
    </source>
</evidence>
<dbReference type="InterPro" id="IPR033304">
    <property type="entry name" value="DLEC1"/>
</dbReference>
<feature type="region of interest" description="Disordered" evidence="2">
    <location>
        <begin position="1"/>
        <end position="55"/>
    </location>
</feature>
<feature type="compositionally biased region" description="Basic and acidic residues" evidence="2">
    <location>
        <begin position="17"/>
        <end position="28"/>
    </location>
</feature>
<proteinExistence type="predicted"/>
<feature type="region of interest" description="Disordered" evidence="2">
    <location>
        <begin position="1056"/>
        <end position="1107"/>
    </location>
</feature>
<accession>A0A1Y3DQ11</accession>
<dbReference type="VEuPathDB" id="PlasmoDB:PKNH_1244700"/>
<keyword evidence="1" id="KW-0175">Coiled coil</keyword>
<feature type="compositionally biased region" description="Basic residues" evidence="2">
    <location>
        <begin position="1"/>
        <end position="16"/>
    </location>
</feature>
<dbReference type="EMBL" id="NETL01000025">
    <property type="protein sequence ID" value="OTN65318.1"/>
    <property type="molecule type" value="Genomic_DNA"/>
</dbReference>
<dbReference type="OrthoDB" id="5538672at2759"/>
<feature type="region of interest" description="Disordered" evidence="2">
    <location>
        <begin position="72"/>
        <end position="122"/>
    </location>
</feature>
<dbReference type="VEuPathDB" id="PlasmoDB:PKNOH_S110115600"/>
<dbReference type="GO" id="GO:0005929">
    <property type="term" value="C:cilium"/>
    <property type="evidence" value="ECO:0007669"/>
    <property type="project" value="TreeGrafter"/>
</dbReference>
<feature type="coiled-coil region" evidence="1">
    <location>
        <begin position="264"/>
        <end position="291"/>
    </location>
</feature>
<dbReference type="GO" id="GO:0015631">
    <property type="term" value="F:tubulin binding"/>
    <property type="evidence" value="ECO:0007669"/>
    <property type="project" value="TreeGrafter"/>
</dbReference>
<name>A0A1Y3DQ11_PLAKN</name>
<sequence length="2771" mass="326104">MEKKKKGKKDKASKKGLWKEKKEDETARGKLIKTSEWNVNEETRYIEKDQNDDTLPKEMSFTEKEMGCEEINKRKIKKEVDKLPHNGDKTKKGRNEMERRDTDDCKSNKREDKDNMFSPSNEFKLTNLKNDEIFESNLPKSIGEISPFKERELFATEKAKGCHVKGLNKSIQFLEDMKGFKMRKQKMDDLVMNIGNKKEENNVIPDGHDNLKAGTKGEVTSPLNIEEKETLSYKLKKQKKIEKYRMSAEEKDKYMKKYMLKLEKQYKKKKDEDLKKEVEEQKEEIKKYQEKESTFFNYLKNPRLNLSKTEDLNDYLCISPTTVYFTDVRKDETLTRDLLITNKGSTLLHIIIVPPSTSHFHIKDIINVYNKNEDNSKNNLNNQIAPGHTLKIKLGYSAFTLRHQRDQIKILSEAGNKTIDIKAFRSMPKMKFQKILNFGPIRSHEKKKKSFYIKNEGQETNVLIVPRKLFSFYVKKEKIEREENILNLLIKKKEDSMEIPEMRENNGDGKIIPVKEKEDTYYTFNNVKSYSQNFLYLYQYLVHNFEKLYFENIFQDCYYLNLKGGEEKLITFSFRSGKIGVYEKDYLMVTDIECDFAELEDKGKCDFLNCNQMNVFPFCIKALVEPLLLNLVHINGNVPGECYERKIAEYLQRGKIDNLSYFFYSSCLHSIRFPDIQVNSGYSVAEVEILNNGLIGIKVSCSVYVKGNSESEEKQTILDKEDKGVYYYKEMFDVACPHLLYDGVTEEESSPREEEKKKKKKKKIKNNNNNNNKVCPIYIYPKKFTLSYKKRQKIYIIFKPQEKHENYQNYCFLLMVKNLSKGSDLCIGDLLEIQKNGGEENSGFPLVCVRENKIIKNKKWNQRFENDISKYEDSSSPEGGTYSSNSEISQDEILKKKQNKKKSYFGKKNKKKKFIAFCMNVYANIVKPNVHIKTNKLTKCLFLNPLYLYKTSFTIKNRSDFYVNYCFKNLIHLDGLSKAEKGISLDNHNGVVQGESTNALNDEEEETSIHGGILDDVSVNRRKGEDPFTAKEAYHICYYNYVDVMRDIRSAKKGGQKIIGGSRSADRAKAKISEPGENIPNHRKRNTDKGTDQMISKKSMKGVQTRGEANIPSDREYFFFNLNKKVVKYFYQRGSSDAVSMYVLVKNTANGITRMEEEEDVVEEERKGNGATLEMRQREKRDEDKEWTKKVKNKCVNILKVEKGEYCLKPHEKKKILLYFLVNHYGYHEMNMKIIFYMGKYMLEKEVTGRILTKCKGIEISRDSFVFRNSYSHYCFCNMVKIENLDKDLKLIKLGQTCEKKCGFVTLYMLYLSAFKNKDKERSIMKREDLLNNFRRHFLLFLENEIDKSCVKQKDDGYQCDLCRCYFKYDCCFHFFENKFLACTNWHGYSYQFGEDKYIVENRKMATLMEDPSRFHHLSDNLQGIYKYHADKDLYIHNNKAEFAAHLLMYPSKLLLLPLGKTLFLFFFFLPHAGSISPLLTVNWNAFRRDILIEGECKNENVKIKHDKKLGSTKSTDTKRGKNYVGICSDIFRVKVKNLNELDISYKMCHGEKKEFEYNYHKKEYVVVWNCTPKLDCYYEDFYTFAKVNNVERAKENEKVFFYQNREDLKEENHSCDKNSVEYMKGRSILKGEYSMEEGSKIHGCVIMANFQSNEVKGKQTRTHEFRFLLFNDDEITKDNNFVKLKIPIKLNYFHYGEIIKVSCYFSRHTFDFILMREEDLLLSLLSYIKMSVCEDRSGEKGATTCVGNETDWEEETKTISTDSFVNELMEELHFIKREKKDDENLGKTINEYFKQMKNFFPPNFDENVLAQFQNFVLQMESEFEGKEMTCDKISTREEHTHGVDGREGEKLPDEIIRRGASCADGDFPPDNGEHKNRRTNKEVEKLVWVHKLLHGLNNKVDYNFIDFVRRNKRELNFKYEQGEITEVHNVVGVGEADLEKGKEGEKFKGEHLNNVKQDKINKAKINKERKCHPPDENTNLFKRYFYEVNKEKGTIYVIVSNKNKYDLRLKLRSRAHINDSLNEAFHLCTDNLIMRKEWPGISRFVSEYKLGKGESAPCTVLNLDSVDCGKYSKLKHLNAAYIGKNGKKEDHYYHYLSNVLREKREYCFGLRSNFFVDFFQFGNVLSSMKCSFIKLHLHADNVNLYEDKITLNLSKSERVFKIFVASQIKSLHLLSPHRETKNGDKCIFVNSIFINKEILKKFEELNRNNRDEQVDRICKCFQEILKPREIDIFNSSNLRKSVHYTFSKIYHIKNEKVKGRKRGVAEGETSAQRECEGEKKIDEDSIEIYENRYGDDERMEDPSHSSDAAHIADMGDEGSEIRIACANKYMDKNEKTKVKLFLENVLHKEGKHLYKIDCNYSYTNPMNTTSEVKSEAACDALNEKLRKLLSLQFYLSINVEKPRITLLHNSKICYGMRVKFDLNYFNKKAYKRIDKMYKNQVINDILYEDVNQVNEYFDQVFLRSKNLKLYFCNQQDIPFYSYIYTKKFLQIKNVYVDHEEFDHSNTKIYHIKSKGKVCIKLEVDEVKLKNEIRNNPSHNLSVENKIGKKYIEEDFLTFQYLTSKRQQRFCVECHYNVPFLIIKENQHIFREFNNLKRKNQKMENCKELNEIESNLSDKIKAGKIIYSEIEMRSSVYFISISFSELKMYKLCLFLFNTTRFPATWTLKEDDPHSGQNYYSLKGADNKIFHFSKTKDILFGKTYDIHDVNLGKDENWNNPFLFPDYIIVTFTPTSKSDVTKKYYIDVADGEKINFYLKGVYIPKNDEQTKNC</sequence>
<evidence type="ECO:0000256" key="2">
    <source>
        <dbReference type="SAM" id="MobiDB-lite"/>
    </source>
</evidence>
<feature type="compositionally biased region" description="Basic and acidic residues" evidence="2">
    <location>
        <begin position="72"/>
        <end position="115"/>
    </location>
</feature>
<feature type="compositionally biased region" description="Basic and acidic residues" evidence="2">
    <location>
        <begin position="1064"/>
        <end position="1074"/>
    </location>
</feature>
<dbReference type="Proteomes" id="UP000195012">
    <property type="component" value="Unassembled WGS sequence"/>
</dbReference>
<gene>
    <name evidence="3" type="ORF">PKNOH_S110115600</name>
</gene>
<feature type="region of interest" description="Disordered" evidence="2">
    <location>
        <begin position="747"/>
        <end position="768"/>
    </location>
</feature>
<dbReference type="eggNOG" id="ENOG502RSXW">
    <property type="taxonomic scope" value="Eukaryota"/>
</dbReference>